<organism evidence="2 3">
    <name type="scientific">Trapa incisa</name>
    <dbReference type="NCBI Taxonomy" id="236973"/>
    <lineage>
        <taxon>Eukaryota</taxon>
        <taxon>Viridiplantae</taxon>
        <taxon>Streptophyta</taxon>
        <taxon>Embryophyta</taxon>
        <taxon>Tracheophyta</taxon>
        <taxon>Spermatophyta</taxon>
        <taxon>Magnoliopsida</taxon>
        <taxon>eudicotyledons</taxon>
        <taxon>Gunneridae</taxon>
        <taxon>Pentapetalae</taxon>
        <taxon>rosids</taxon>
        <taxon>malvids</taxon>
        <taxon>Myrtales</taxon>
        <taxon>Lythraceae</taxon>
        <taxon>Trapa</taxon>
    </lineage>
</organism>
<dbReference type="Proteomes" id="UP001345219">
    <property type="component" value="Chromosome 2"/>
</dbReference>
<dbReference type="GO" id="GO:0005634">
    <property type="term" value="C:nucleus"/>
    <property type="evidence" value="ECO:0007669"/>
    <property type="project" value="TreeGrafter"/>
</dbReference>
<evidence type="ECO:0000313" key="2">
    <source>
        <dbReference type="EMBL" id="KAK4754412.1"/>
    </source>
</evidence>
<dbReference type="EMBL" id="JAXIOK010000015">
    <property type="protein sequence ID" value="KAK4754412.1"/>
    <property type="molecule type" value="Genomic_DNA"/>
</dbReference>
<sequence>MLPLARRVAFLSRLRQTINQSGALLRLSYPISIAASGSRSLEAVDNAGRPGPPPIQVGLTASAGRGIFASRRITSGDLIHTASPVVCYPSLATVHSVCYFCLRRLSDAGAELRASQTVSYCSDKCKDLSKAFRQVESSADWSAHDEYCRLQGLKYPLLVKRFACMVLAEDVAANYLDILQPAPLSSGMISEMEKGYHLLRNGFKEADIRSEQMSFLTKQWYVGLLARIRINAFRIELAGGLYEDLLSLAAASVESEAAVGNAVYMLPSFYNHDCDPNAHIIWLEDASARMKALRDIEPGEELKICYIDASLGCDVRQALLSQGFGFHCNCDRCLSGD</sequence>
<dbReference type="AlphaFoldDB" id="A0AAN7PUD2"/>
<evidence type="ECO:0000259" key="1">
    <source>
        <dbReference type="PROSITE" id="PS50280"/>
    </source>
</evidence>
<dbReference type="InterPro" id="IPR001214">
    <property type="entry name" value="SET_dom"/>
</dbReference>
<dbReference type="InterPro" id="IPR050869">
    <property type="entry name" value="H3K4_H4K5_MeTrfase"/>
</dbReference>
<dbReference type="InterPro" id="IPR046341">
    <property type="entry name" value="SET_dom_sf"/>
</dbReference>
<dbReference type="Pfam" id="PF00856">
    <property type="entry name" value="SET"/>
    <property type="match status" value="1"/>
</dbReference>
<feature type="domain" description="SET" evidence="1">
    <location>
        <begin position="53"/>
        <end position="307"/>
    </location>
</feature>
<proteinExistence type="predicted"/>
<evidence type="ECO:0000313" key="3">
    <source>
        <dbReference type="Proteomes" id="UP001345219"/>
    </source>
</evidence>
<dbReference type="Gene3D" id="6.10.140.2220">
    <property type="match status" value="1"/>
</dbReference>
<name>A0AAN7PUD2_9MYRT</name>
<dbReference type="PANTHER" id="PTHR12197:SF298">
    <property type="entry name" value="HISTONE-LYSINE N-METHYLTRANSFERASE ATXR4"/>
    <property type="match status" value="1"/>
</dbReference>
<keyword evidence="3" id="KW-1185">Reference proteome</keyword>
<dbReference type="CDD" id="cd20071">
    <property type="entry name" value="SET_SMYD"/>
    <property type="match status" value="1"/>
</dbReference>
<dbReference type="Gene3D" id="2.170.270.10">
    <property type="entry name" value="SET domain"/>
    <property type="match status" value="1"/>
</dbReference>
<dbReference type="PANTHER" id="PTHR12197">
    <property type="entry name" value="HISTONE-LYSINE N-METHYLTRANSFERASE SMYD"/>
    <property type="match status" value="1"/>
</dbReference>
<gene>
    <name evidence="2" type="ORF">SAY87_002516</name>
</gene>
<accession>A0AAN7PUD2</accession>
<dbReference type="Gene3D" id="1.10.220.160">
    <property type="match status" value="1"/>
</dbReference>
<protein>
    <recommendedName>
        <fullName evidence="1">SET domain-containing protein</fullName>
    </recommendedName>
</protein>
<dbReference type="SUPFAM" id="SSF82199">
    <property type="entry name" value="SET domain"/>
    <property type="match status" value="1"/>
</dbReference>
<reference evidence="2 3" key="1">
    <citation type="journal article" date="2023" name="Hortic Res">
        <title>Pangenome of water caltrop reveals structural variations and asymmetric subgenome divergence after allopolyploidization.</title>
        <authorList>
            <person name="Zhang X."/>
            <person name="Chen Y."/>
            <person name="Wang L."/>
            <person name="Yuan Y."/>
            <person name="Fang M."/>
            <person name="Shi L."/>
            <person name="Lu R."/>
            <person name="Comes H.P."/>
            <person name="Ma Y."/>
            <person name="Chen Y."/>
            <person name="Huang G."/>
            <person name="Zhou Y."/>
            <person name="Zheng Z."/>
            <person name="Qiu Y."/>
        </authorList>
    </citation>
    <scope>NUCLEOTIDE SEQUENCE [LARGE SCALE GENOMIC DNA]</scope>
    <source>
        <tissue evidence="2">Roots</tissue>
    </source>
</reference>
<dbReference type="PROSITE" id="PS50280">
    <property type="entry name" value="SET"/>
    <property type="match status" value="1"/>
</dbReference>
<dbReference type="SMART" id="SM00317">
    <property type="entry name" value="SET"/>
    <property type="match status" value="1"/>
</dbReference>
<comment type="caution">
    <text evidence="2">The sequence shown here is derived from an EMBL/GenBank/DDBJ whole genome shotgun (WGS) entry which is preliminary data.</text>
</comment>